<organism evidence="2 3">
    <name type="scientific">Elysia crispata</name>
    <name type="common">lettuce slug</name>
    <dbReference type="NCBI Taxonomy" id="231223"/>
    <lineage>
        <taxon>Eukaryota</taxon>
        <taxon>Metazoa</taxon>
        <taxon>Spiralia</taxon>
        <taxon>Lophotrochozoa</taxon>
        <taxon>Mollusca</taxon>
        <taxon>Gastropoda</taxon>
        <taxon>Heterobranchia</taxon>
        <taxon>Euthyneura</taxon>
        <taxon>Panpulmonata</taxon>
        <taxon>Sacoglossa</taxon>
        <taxon>Placobranchoidea</taxon>
        <taxon>Plakobranchidae</taxon>
        <taxon>Elysia</taxon>
    </lineage>
</organism>
<dbReference type="Proteomes" id="UP001283361">
    <property type="component" value="Unassembled WGS sequence"/>
</dbReference>
<name>A0AAE0Z528_9GAST</name>
<comment type="caution">
    <text evidence="2">The sequence shown here is derived from an EMBL/GenBank/DDBJ whole genome shotgun (WGS) entry which is preliminary data.</text>
</comment>
<evidence type="ECO:0000313" key="2">
    <source>
        <dbReference type="EMBL" id="KAK3762918.1"/>
    </source>
</evidence>
<proteinExistence type="predicted"/>
<keyword evidence="3" id="KW-1185">Reference proteome</keyword>
<protein>
    <submittedName>
        <fullName evidence="2">Uncharacterized protein</fullName>
    </submittedName>
</protein>
<evidence type="ECO:0000313" key="3">
    <source>
        <dbReference type="Proteomes" id="UP001283361"/>
    </source>
</evidence>
<dbReference type="AlphaFoldDB" id="A0AAE0Z528"/>
<accession>A0AAE0Z528</accession>
<evidence type="ECO:0000256" key="1">
    <source>
        <dbReference type="SAM" id="MobiDB-lite"/>
    </source>
</evidence>
<feature type="region of interest" description="Disordered" evidence="1">
    <location>
        <begin position="1"/>
        <end position="28"/>
    </location>
</feature>
<sequence length="109" mass="12348">MCSPQSWGRDGGNRDISPGHARDGSKEDKKCSYYYDKQVFPVWSICLHLSTEPGALLLPALLTRANNACMTRPGKANYYEISGDEKDENKLALLQEHTSCTWTWYSSVW</sequence>
<dbReference type="EMBL" id="JAWDGP010004625">
    <property type="protein sequence ID" value="KAK3762918.1"/>
    <property type="molecule type" value="Genomic_DNA"/>
</dbReference>
<gene>
    <name evidence="2" type="ORF">RRG08_008136</name>
</gene>
<reference evidence="2" key="1">
    <citation type="journal article" date="2023" name="G3 (Bethesda)">
        <title>A reference genome for the long-term kleptoplast-retaining sea slug Elysia crispata morphotype clarki.</title>
        <authorList>
            <person name="Eastman K.E."/>
            <person name="Pendleton A.L."/>
            <person name="Shaikh M.A."/>
            <person name="Suttiyut T."/>
            <person name="Ogas R."/>
            <person name="Tomko P."/>
            <person name="Gavelis G."/>
            <person name="Widhalm J.R."/>
            <person name="Wisecaver J.H."/>
        </authorList>
    </citation>
    <scope>NUCLEOTIDE SEQUENCE</scope>
    <source>
        <strain evidence="2">ECLA1</strain>
    </source>
</reference>